<evidence type="ECO:0000256" key="12">
    <source>
        <dbReference type="ARBA" id="ARBA00022840"/>
    </source>
</evidence>
<dbReference type="GO" id="GO:0005886">
    <property type="term" value="C:plasma membrane"/>
    <property type="evidence" value="ECO:0007669"/>
    <property type="project" value="UniProtKB-SubCell"/>
</dbReference>
<dbReference type="GO" id="GO:0005737">
    <property type="term" value="C:cytoplasm"/>
    <property type="evidence" value="ECO:0007669"/>
    <property type="project" value="UniProtKB-SubCell"/>
</dbReference>
<feature type="region of interest" description="Disordered" evidence="20">
    <location>
        <begin position="817"/>
        <end position="860"/>
    </location>
</feature>
<reference evidence="23" key="1">
    <citation type="submission" date="2025-08" db="UniProtKB">
        <authorList>
            <consortium name="Ensembl"/>
        </authorList>
    </citation>
    <scope>IDENTIFICATION</scope>
</reference>
<dbReference type="SMART" id="SM00295">
    <property type="entry name" value="B41"/>
    <property type="match status" value="1"/>
</dbReference>
<dbReference type="Gene3D" id="1.20.120.330">
    <property type="entry name" value="Nucleotidyltransferases domain 2"/>
    <property type="match status" value="1"/>
</dbReference>
<evidence type="ECO:0000259" key="22">
    <source>
        <dbReference type="PROSITE" id="PS50057"/>
    </source>
</evidence>
<dbReference type="FunFam" id="3.10.20.90:FF:000080">
    <property type="entry name" value="protein-tyrosine kinase 2-beta isoform X1"/>
    <property type="match status" value="1"/>
</dbReference>
<dbReference type="PANTHER" id="PTHR46221:SF11">
    <property type="entry name" value="NON-SPECIFIC PROTEIN-TYROSINE KINASE"/>
    <property type="match status" value="1"/>
</dbReference>
<dbReference type="Gene3D" id="3.30.200.20">
    <property type="entry name" value="Phosphorylase Kinase, domain 1"/>
    <property type="match status" value="1"/>
</dbReference>
<dbReference type="GO" id="GO:0042995">
    <property type="term" value="C:cell projection"/>
    <property type="evidence" value="ECO:0007669"/>
    <property type="project" value="UniProtKB-SubCell"/>
</dbReference>
<dbReference type="SUPFAM" id="SSF54236">
    <property type="entry name" value="Ubiquitin-like"/>
    <property type="match status" value="1"/>
</dbReference>
<evidence type="ECO:0000256" key="3">
    <source>
        <dbReference type="ARBA" id="ARBA00004413"/>
    </source>
</evidence>
<dbReference type="InterPro" id="IPR020635">
    <property type="entry name" value="Tyr_kinase_cat_dom"/>
</dbReference>
<dbReference type="InterPro" id="IPR001245">
    <property type="entry name" value="Ser-Thr/Tyr_kinase_cat_dom"/>
</dbReference>
<evidence type="ECO:0000256" key="13">
    <source>
        <dbReference type="ARBA" id="ARBA00022949"/>
    </source>
</evidence>
<dbReference type="EC" id="2.7.10.2" evidence="5"/>
<evidence type="ECO:0000256" key="6">
    <source>
        <dbReference type="ARBA" id="ARBA00022475"/>
    </source>
</evidence>
<dbReference type="CDD" id="cd13190">
    <property type="entry name" value="FERM_C_FAK1"/>
    <property type="match status" value="1"/>
</dbReference>
<feature type="region of interest" description="Disordered" evidence="20">
    <location>
        <begin position="361"/>
        <end position="386"/>
    </location>
</feature>
<dbReference type="STRING" id="41447.ENSSDUP00000019990"/>
<feature type="compositionally biased region" description="Basic and acidic residues" evidence="20">
    <location>
        <begin position="764"/>
        <end position="781"/>
    </location>
</feature>
<keyword evidence="10 19" id="KW-0547">Nucleotide-binding</keyword>
<dbReference type="InterPro" id="IPR029071">
    <property type="entry name" value="Ubiquitin-like_domsf"/>
</dbReference>
<dbReference type="RefSeq" id="XP_022623084.1">
    <property type="nucleotide sequence ID" value="XM_022767363.1"/>
</dbReference>
<name>A0A3B4UQF7_SERDU</name>
<dbReference type="InterPro" id="IPR019748">
    <property type="entry name" value="FERM_central"/>
</dbReference>
<dbReference type="Gene3D" id="1.10.510.10">
    <property type="entry name" value="Transferase(Phosphotransferase) domain 1"/>
    <property type="match status" value="1"/>
</dbReference>
<evidence type="ECO:0000313" key="23">
    <source>
        <dbReference type="Ensembl" id="ENSSDUP00000019990.1"/>
    </source>
</evidence>
<dbReference type="Proteomes" id="UP000261420">
    <property type="component" value="Unplaced"/>
</dbReference>
<evidence type="ECO:0000259" key="21">
    <source>
        <dbReference type="PROSITE" id="PS50011"/>
    </source>
</evidence>
<dbReference type="SUPFAM" id="SSF68993">
    <property type="entry name" value="FAT domain of focal adhesion kinase"/>
    <property type="match status" value="1"/>
</dbReference>
<feature type="region of interest" description="Disordered" evidence="20">
    <location>
        <begin position="752"/>
        <end position="781"/>
    </location>
</feature>
<evidence type="ECO:0000256" key="4">
    <source>
        <dbReference type="ARBA" id="ARBA00004496"/>
    </source>
</evidence>
<keyword evidence="14" id="KW-0472">Membrane</keyword>
<dbReference type="InterPro" id="IPR011993">
    <property type="entry name" value="PH-like_dom_sf"/>
</dbReference>
<dbReference type="PROSITE" id="PS50057">
    <property type="entry name" value="FERM_3"/>
    <property type="match status" value="1"/>
</dbReference>
<evidence type="ECO:0000256" key="11">
    <source>
        <dbReference type="ARBA" id="ARBA00022777"/>
    </source>
</evidence>
<feature type="compositionally biased region" description="Polar residues" evidence="20">
    <location>
        <begin position="17"/>
        <end position="28"/>
    </location>
</feature>
<dbReference type="Pfam" id="PF18038">
    <property type="entry name" value="FERM_N_2"/>
    <property type="match status" value="1"/>
</dbReference>
<dbReference type="GO" id="GO:0005925">
    <property type="term" value="C:focal adhesion"/>
    <property type="evidence" value="ECO:0007669"/>
    <property type="project" value="UniProtKB-SubCell"/>
</dbReference>
<comment type="subcellular location">
    <subcellularLocation>
        <location evidence="1">Cell junction</location>
        <location evidence="1">Focal adhesion</location>
    </subcellularLocation>
    <subcellularLocation>
        <location evidence="3">Cell membrane</location>
        <topology evidence="3">Peripheral membrane protein</topology>
        <orientation evidence="3">Cytoplasmic side</orientation>
    </subcellularLocation>
    <subcellularLocation>
        <location evidence="2">Cell projection</location>
    </subcellularLocation>
    <subcellularLocation>
        <location evidence="4">Cytoplasm</location>
    </subcellularLocation>
</comment>
<dbReference type="CTD" id="245950"/>
<dbReference type="CDD" id="cd14473">
    <property type="entry name" value="FERM_B-lobe"/>
    <property type="match status" value="1"/>
</dbReference>
<dbReference type="InterPro" id="IPR019749">
    <property type="entry name" value="Band_41_domain"/>
</dbReference>
<keyword evidence="9" id="KW-0808">Transferase</keyword>
<dbReference type="OMA" id="EIMSYGQ"/>
<dbReference type="InterPro" id="IPR005189">
    <property type="entry name" value="Focal_adhesion_kin_target_dom"/>
</dbReference>
<dbReference type="PANTHER" id="PTHR46221">
    <property type="entry name" value="FERM AND PDZ DOMAIN-CONTAINING PROTEIN FAMILY MEMBER"/>
    <property type="match status" value="1"/>
</dbReference>
<dbReference type="InterPro" id="IPR008266">
    <property type="entry name" value="Tyr_kinase_AS"/>
</dbReference>
<dbReference type="InterPro" id="IPR000299">
    <property type="entry name" value="FERM_domain"/>
</dbReference>
<feature type="domain" description="FERM" evidence="22">
    <location>
        <begin position="38"/>
        <end position="357"/>
    </location>
</feature>
<keyword evidence="24" id="KW-1185">Reference proteome</keyword>
<dbReference type="InterPro" id="IPR014352">
    <property type="entry name" value="FERM/acyl-CoA-bd_prot_sf"/>
</dbReference>
<dbReference type="GeneID" id="111237992"/>
<dbReference type="GeneTree" id="ENSGT00940000157269"/>
<evidence type="ECO:0000256" key="1">
    <source>
        <dbReference type="ARBA" id="ARBA00004246"/>
    </source>
</evidence>
<evidence type="ECO:0000256" key="20">
    <source>
        <dbReference type="SAM" id="MobiDB-lite"/>
    </source>
</evidence>
<dbReference type="InterPro" id="IPR041784">
    <property type="entry name" value="FAK1/PYK2_FERM_C"/>
</dbReference>
<dbReference type="Gene3D" id="2.30.29.30">
    <property type="entry name" value="Pleckstrin-homology domain (PH domain)/Phosphotyrosine-binding domain (PTB)"/>
    <property type="match status" value="1"/>
</dbReference>
<keyword evidence="7" id="KW-0963">Cytoplasm</keyword>
<dbReference type="FunFam" id="1.10.510.10:FF:001212">
    <property type="entry name" value="Protein tyrosine kinase 2 beta, b"/>
    <property type="match status" value="1"/>
</dbReference>
<dbReference type="Pfam" id="PF21477">
    <property type="entry name" value="FERM_C_FAK1"/>
    <property type="match status" value="1"/>
</dbReference>
<evidence type="ECO:0000256" key="7">
    <source>
        <dbReference type="ARBA" id="ARBA00022490"/>
    </source>
</evidence>
<evidence type="ECO:0000256" key="19">
    <source>
        <dbReference type="PROSITE-ProRule" id="PRU10141"/>
    </source>
</evidence>
<dbReference type="InterPro" id="IPR035963">
    <property type="entry name" value="FERM_2"/>
</dbReference>
<dbReference type="SMART" id="SM00219">
    <property type="entry name" value="TyrKc"/>
    <property type="match status" value="1"/>
</dbReference>
<evidence type="ECO:0000256" key="9">
    <source>
        <dbReference type="ARBA" id="ARBA00022679"/>
    </source>
</evidence>
<dbReference type="CDD" id="cd05056">
    <property type="entry name" value="PTKc_FAK"/>
    <property type="match status" value="1"/>
</dbReference>
<dbReference type="PROSITE" id="PS50011">
    <property type="entry name" value="PROTEIN_KINASE_DOM"/>
    <property type="match status" value="1"/>
</dbReference>
<dbReference type="PROSITE" id="PS00109">
    <property type="entry name" value="PROTEIN_KINASE_TYR"/>
    <property type="match status" value="1"/>
</dbReference>
<dbReference type="Pfam" id="PF03623">
    <property type="entry name" value="Focal_AT"/>
    <property type="match status" value="1"/>
</dbReference>
<comment type="catalytic activity">
    <reaction evidence="17">
        <text>L-tyrosyl-[protein] + ATP = O-phospho-L-tyrosyl-[protein] + ADP + H(+)</text>
        <dbReference type="Rhea" id="RHEA:10596"/>
        <dbReference type="Rhea" id="RHEA-COMP:10136"/>
        <dbReference type="Rhea" id="RHEA-COMP:20101"/>
        <dbReference type="ChEBI" id="CHEBI:15378"/>
        <dbReference type="ChEBI" id="CHEBI:30616"/>
        <dbReference type="ChEBI" id="CHEBI:46858"/>
        <dbReference type="ChEBI" id="CHEBI:61978"/>
        <dbReference type="ChEBI" id="CHEBI:456216"/>
        <dbReference type="EC" id="2.7.10.2"/>
    </reaction>
</comment>
<protein>
    <recommendedName>
        <fullName evidence="5">non-specific protein-tyrosine kinase</fullName>
        <ecNumber evidence="5">2.7.10.2</ecNumber>
    </recommendedName>
</protein>
<dbReference type="FunFam" id="1.20.80.10:FF:000004">
    <property type="entry name" value="Protein-tyrosine kinase 2-beta isoform 1"/>
    <property type="match status" value="1"/>
</dbReference>
<evidence type="ECO:0000256" key="18">
    <source>
        <dbReference type="ARBA" id="ARBA00061333"/>
    </source>
</evidence>
<evidence type="ECO:0000256" key="14">
    <source>
        <dbReference type="ARBA" id="ARBA00023136"/>
    </source>
</evidence>
<keyword evidence="12 19" id="KW-0067">ATP-binding</keyword>
<keyword evidence="8" id="KW-0597">Phosphoprotein</keyword>
<dbReference type="Gene3D" id="3.10.20.90">
    <property type="entry name" value="Phosphatidylinositol 3-kinase Catalytic Subunit, Chain A, domain 1"/>
    <property type="match status" value="1"/>
</dbReference>
<dbReference type="GO" id="GO:0007172">
    <property type="term" value="P:signal complex assembly"/>
    <property type="evidence" value="ECO:0007669"/>
    <property type="project" value="InterPro"/>
</dbReference>
<dbReference type="Pfam" id="PF00373">
    <property type="entry name" value="FERM_M"/>
    <property type="match status" value="1"/>
</dbReference>
<dbReference type="SUPFAM" id="SSF56112">
    <property type="entry name" value="Protein kinase-like (PK-like)"/>
    <property type="match status" value="1"/>
</dbReference>
<evidence type="ECO:0000256" key="15">
    <source>
        <dbReference type="ARBA" id="ARBA00023137"/>
    </source>
</evidence>
<evidence type="ECO:0000256" key="5">
    <source>
        <dbReference type="ARBA" id="ARBA00011903"/>
    </source>
</evidence>
<dbReference type="PRINTS" id="PR00109">
    <property type="entry name" value="TYRKINASE"/>
</dbReference>
<reference evidence="23" key="2">
    <citation type="submission" date="2025-09" db="UniProtKB">
        <authorList>
            <consortium name="Ensembl"/>
        </authorList>
    </citation>
    <scope>IDENTIFICATION</scope>
</reference>
<dbReference type="InterPro" id="IPR036137">
    <property type="entry name" value="Focal_adhe_kin_target_dom_sf"/>
</dbReference>
<feature type="binding site" evidence="19">
    <location>
        <position position="447"/>
    </location>
    <ligand>
        <name>ATP</name>
        <dbReference type="ChEBI" id="CHEBI:30616"/>
    </ligand>
</feature>
<keyword evidence="13" id="KW-0965">Cell junction</keyword>
<dbReference type="GO" id="GO:0005524">
    <property type="term" value="F:ATP binding"/>
    <property type="evidence" value="ECO:0007669"/>
    <property type="project" value="UniProtKB-UniRule"/>
</dbReference>
<dbReference type="PROSITE" id="PS00107">
    <property type="entry name" value="PROTEIN_KINASE_ATP"/>
    <property type="match status" value="1"/>
</dbReference>
<evidence type="ECO:0000256" key="10">
    <source>
        <dbReference type="ARBA" id="ARBA00022741"/>
    </source>
</evidence>
<evidence type="ECO:0000256" key="2">
    <source>
        <dbReference type="ARBA" id="ARBA00004316"/>
    </source>
</evidence>
<dbReference type="Pfam" id="PF07714">
    <property type="entry name" value="PK_Tyr_Ser-Thr"/>
    <property type="match status" value="1"/>
</dbReference>
<dbReference type="SUPFAM" id="SSF50729">
    <property type="entry name" value="PH domain-like"/>
    <property type="match status" value="1"/>
</dbReference>
<keyword evidence="16" id="KW-0966">Cell projection</keyword>
<feature type="domain" description="Protein kinase" evidence="21">
    <location>
        <begin position="415"/>
        <end position="675"/>
    </location>
</feature>
<dbReference type="InterPro" id="IPR011009">
    <property type="entry name" value="Kinase-like_dom_sf"/>
</dbReference>
<dbReference type="InterPro" id="IPR017441">
    <property type="entry name" value="Protein_kinase_ATP_BS"/>
</dbReference>
<keyword evidence="11" id="KW-0418">Kinase</keyword>
<feature type="region of interest" description="Disordered" evidence="20">
    <location>
        <begin position="1"/>
        <end position="32"/>
    </location>
</feature>
<dbReference type="GO" id="GO:0008284">
    <property type="term" value="P:positive regulation of cell population proliferation"/>
    <property type="evidence" value="ECO:0007669"/>
    <property type="project" value="UniProtKB-ARBA"/>
</dbReference>
<keyword evidence="6" id="KW-1003">Cell membrane</keyword>
<dbReference type="Ensembl" id="ENSSDUT00000020343.1">
    <property type="protein sequence ID" value="ENSSDUP00000019990.1"/>
    <property type="gene ID" value="ENSSDUG00000014546.1"/>
</dbReference>
<comment type="similarity">
    <text evidence="18">Belongs to the protein kinase superfamily. Tyr protein kinase family. Fes/fps subfamily.</text>
</comment>
<evidence type="ECO:0000256" key="16">
    <source>
        <dbReference type="ARBA" id="ARBA00023273"/>
    </source>
</evidence>
<dbReference type="GO" id="GO:0004715">
    <property type="term" value="F:non-membrane spanning protein tyrosine kinase activity"/>
    <property type="evidence" value="ECO:0007669"/>
    <property type="project" value="UniProtKB-EC"/>
</dbReference>
<dbReference type="AlphaFoldDB" id="A0A3B4UQF7"/>
<dbReference type="InterPro" id="IPR049385">
    <property type="entry name" value="FAK1-like_FERM_C"/>
</dbReference>
<accession>A0A3B4UQF7</accession>
<dbReference type="FunFam" id="3.30.200.20:FF:000194">
    <property type="entry name" value="protein-tyrosine kinase 2-beta isoform X1"/>
    <property type="match status" value="1"/>
</dbReference>
<evidence type="ECO:0000256" key="8">
    <source>
        <dbReference type="ARBA" id="ARBA00022553"/>
    </source>
</evidence>
<organism evidence="23 24">
    <name type="scientific">Seriola dumerili</name>
    <name type="common">Greater amberjack</name>
    <name type="synonym">Caranx dumerili</name>
    <dbReference type="NCBI Taxonomy" id="41447"/>
    <lineage>
        <taxon>Eukaryota</taxon>
        <taxon>Metazoa</taxon>
        <taxon>Chordata</taxon>
        <taxon>Craniata</taxon>
        <taxon>Vertebrata</taxon>
        <taxon>Euteleostomi</taxon>
        <taxon>Actinopterygii</taxon>
        <taxon>Neopterygii</taxon>
        <taxon>Teleostei</taxon>
        <taxon>Neoteleostei</taxon>
        <taxon>Acanthomorphata</taxon>
        <taxon>Carangaria</taxon>
        <taxon>Carangiformes</taxon>
        <taxon>Carangidae</taxon>
        <taxon>Seriola</taxon>
    </lineage>
</organism>
<dbReference type="Gene3D" id="1.20.80.10">
    <property type="match status" value="1"/>
</dbReference>
<evidence type="ECO:0000313" key="24">
    <source>
        <dbReference type="Proteomes" id="UP000261420"/>
    </source>
</evidence>
<sequence>MYEVMSSDTLSWKVASPRQSGTESSPESQFAGDGGPVKILKVCFCTNNNLGKNFKLVKCDSSWQIRAIIRSILVSGRLGPNIKHTGSYGLLLKHLKSEELHWLHPDLTVGEVEQRYESHHVEAEWRYDLRIRYVPVNFLEKFTDDRSTLLYFYQQVRSDYMQYHASKVSDGMALQLGCLEIRRFYKDMNAKGLEKKSNFELLEKEVGLDLFFPQQLINSMKSKQLRKLIQQTFQQYATLKEDDCMVRFFETLKDFVNFDEEVFPCELVQGWSLSVELVIGGRGIRQRTHKNSAAVFLADFKQIKKVQCLSQSDGKALLNLEIEGARQRLSINVVTVPMAENMMDLIDGYCRLENKTDDTVIYRPNKDANPRSSLPEIPTGRDTSSVRHSMGSDIYCEILDERPKSVKYGIDRNDIVLGRILGEGFFGEVYDGFYKKPDGDRINVAVKTCKDCSPDVMEKFMSEAVIMKNLDHPHIVKLIGIIEEDPVWIVMELYQHGELGNYLTQNKNNLTNTTLVLFSLQICKALVYLEGVNLVHRDIAVRNVLVASPDSVKLGDFGLSRYIEDEEYYKASVTRLPIKWMAPESINFRRFTTSSDVWMFAVCMWEILSRGQQPFFWLENRDVINQLEQGIRLPKPDDCPPALYSLMTRCWSYDPRERPTFTELVVKISDVHKMEKEQEVERERDRARSTKYFDPKLNFNEPPPKPSRMKPGRFGNTLSIGLHIQLNEALCASSPDLASPCEYQSPVDSMNTLALPVRSPRRRSMGENEFPRVEPNSKEDAQRLWQREKRNMQDTLRQQKAQMMEDNKWLQKKEKLLDPMGPEDPASPASPGADTENAPPEKPPRLTAQPAPTAELDRSDDKVYKSVMDLVKVVVQLKNDITELQPDEYITIVKSVGMALRDLIRNVDDILPTLHESVRTEIEGTQKLLNNDMAELISKMRLAQQNAITSLKEECKKQLLAAAHTLAMDSKNMLDAVDQARVRANLAKPVDP</sequence>
<keyword evidence="15" id="KW-0829">Tyrosine-protein kinase</keyword>
<dbReference type="SUPFAM" id="SSF47031">
    <property type="entry name" value="Second domain of FERM"/>
    <property type="match status" value="1"/>
</dbReference>
<evidence type="ECO:0000256" key="17">
    <source>
        <dbReference type="ARBA" id="ARBA00051245"/>
    </source>
</evidence>
<dbReference type="InterPro" id="IPR041390">
    <property type="entry name" value="FADK_N"/>
</dbReference>
<feature type="compositionally biased region" description="Polar residues" evidence="20">
    <location>
        <begin position="1"/>
        <end position="10"/>
    </location>
</feature>
<proteinExistence type="inferred from homology"/>
<dbReference type="InterPro" id="IPR000719">
    <property type="entry name" value="Prot_kinase_dom"/>
</dbReference>